<protein>
    <submittedName>
        <fullName evidence="1">Uncharacterized protein</fullName>
    </submittedName>
</protein>
<dbReference type="RefSeq" id="WP_143026347.1">
    <property type="nucleotide sequence ID" value="NZ_FNKP01000002.1"/>
</dbReference>
<organism evidence="1 2">
    <name type="scientific">Paraburkholderia fungorum</name>
    <dbReference type="NCBI Taxonomy" id="134537"/>
    <lineage>
        <taxon>Bacteria</taxon>
        <taxon>Pseudomonadati</taxon>
        <taxon>Pseudomonadota</taxon>
        <taxon>Betaproteobacteria</taxon>
        <taxon>Burkholderiales</taxon>
        <taxon>Burkholderiaceae</taxon>
        <taxon>Paraburkholderia</taxon>
    </lineage>
</organism>
<reference evidence="2" key="1">
    <citation type="submission" date="2016-10" db="EMBL/GenBank/DDBJ databases">
        <authorList>
            <person name="Varghese N."/>
        </authorList>
    </citation>
    <scope>NUCLEOTIDE SEQUENCE [LARGE SCALE GENOMIC DNA]</scope>
    <source>
        <strain evidence="2">GAS106B</strain>
    </source>
</reference>
<name>A0A1H1I532_9BURK</name>
<proteinExistence type="predicted"/>
<evidence type="ECO:0000313" key="2">
    <source>
        <dbReference type="Proteomes" id="UP000183487"/>
    </source>
</evidence>
<dbReference type="EMBL" id="FNKP01000002">
    <property type="protein sequence ID" value="SDR32752.1"/>
    <property type="molecule type" value="Genomic_DNA"/>
</dbReference>
<gene>
    <name evidence="1" type="ORF">SAMN05443245_4671</name>
</gene>
<sequence>MLERFANETFRNSSPSWANACVGNNGSPGIVDYAEGFANAANVLLEQVLENRGLKHSTDTFVYPICFNMRHAIELYLKAAIGVFPSLVHHDIRLTDIDVETSHNIGRLWNYFKEHAAKIDRRYLDLIAQLDRGIADFAEVDATGQVFRYPFDRDNQKHLTQLAIINLGVLWKKFKLLVEKLKDLNRLGARLVDEYRYKTYTANLSRFDLICVAYSLPPRADWPTSVFTDAKNDICSRFGLSGQEFSKAVKIIERNLEMAALIDAPKPFLHLTVTHLQLFFDSWRDYHDLDKLRRQFKGVPNDVDALIKEAESYEAFDLRDILDDKRDVRMTAWPRLSNEVTPEAFGELSAMFYFSRDRLHYSEAFERERDYSIRDFLAKRSSGEDEFRHSVFHLIEKTSALEHVANTLRFFGKLDAVADLLERCELTDYTAQILEESSIWMQSRYMEATEAMGEVLKHPSCEQLALKRPGDGAGR</sequence>
<evidence type="ECO:0000313" key="1">
    <source>
        <dbReference type="EMBL" id="SDR32752.1"/>
    </source>
</evidence>
<dbReference type="Proteomes" id="UP000183487">
    <property type="component" value="Unassembled WGS sequence"/>
</dbReference>
<dbReference type="OrthoDB" id="9181631at2"/>
<keyword evidence="2" id="KW-1185">Reference proteome</keyword>
<accession>A0A1H1I532</accession>
<dbReference type="AlphaFoldDB" id="A0A1H1I532"/>